<organism evidence="4 5">
    <name type="scientific">Mycolicibacterium smegmatis (strain ATCC 700084 / mc(2)155)</name>
    <name type="common">Mycobacterium smegmatis</name>
    <dbReference type="NCBI Taxonomy" id="246196"/>
    <lineage>
        <taxon>Bacteria</taxon>
        <taxon>Bacillati</taxon>
        <taxon>Actinomycetota</taxon>
        <taxon>Actinomycetes</taxon>
        <taxon>Mycobacteriales</taxon>
        <taxon>Mycobacteriaceae</taxon>
        <taxon>Mycolicibacterium</taxon>
    </lineage>
</organism>
<accession>A0QZG2</accession>
<dbReference type="EMBL" id="CP000480">
    <property type="protein sequence ID" value="ABK73215.1"/>
    <property type="molecule type" value="Genomic_DNA"/>
</dbReference>
<dbReference type="CDD" id="cd03884">
    <property type="entry name" value="M20_bAS"/>
    <property type="match status" value="1"/>
</dbReference>
<dbReference type="RefSeq" id="WP_011729475.1">
    <property type="nucleotide sequence ID" value="NC_008596.1"/>
</dbReference>
<keyword evidence="3" id="KW-0479">Metal-binding</keyword>
<keyword evidence="2" id="KW-0378">Hydrolase</keyword>
<dbReference type="InterPro" id="IPR002933">
    <property type="entry name" value="Peptidase_M20"/>
</dbReference>
<proteinExistence type="inferred from homology"/>
<dbReference type="AlphaFoldDB" id="A0QZG2"/>
<feature type="binding site" evidence="3">
    <location>
        <position position="100"/>
    </location>
    <ligand>
        <name>Zn(2+)</name>
        <dbReference type="ChEBI" id="CHEBI:29105"/>
        <label>1</label>
    </ligand>
</feature>
<dbReference type="SUPFAM" id="SSF53187">
    <property type="entry name" value="Zn-dependent exopeptidases"/>
    <property type="match status" value="1"/>
</dbReference>
<evidence type="ECO:0000256" key="2">
    <source>
        <dbReference type="ARBA" id="ARBA00022801"/>
    </source>
</evidence>
<evidence type="ECO:0000256" key="3">
    <source>
        <dbReference type="PIRSR" id="PIRSR001235-1"/>
    </source>
</evidence>
<dbReference type="NCBIfam" id="NF006772">
    <property type="entry name" value="PRK09290.2-1"/>
    <property type="match status" value="1"/>
</dbReference>
<feature type="binding site" evidence="3">
    <location>
        <position position="100"/>
    </location>
    <ligand>
        <name>Zn(2+)</name>
        <dbReference type="ChEBI" id="CHEBI:29105"/>
        <label>2</label>
    </ligand>
</feature>
<dbReference type="NCBIfam" id="TIGR01879">
    <property type="entry name" value="hydantase"/>
    <property type="match status" value="1"/>
</dbReference>
<feature type="binding site" evidence="3">
    <location>
        <position position="401"/>
    </location>
    <ligand>
        <name>Zn(2+)</name>
        <dbReference type="ChEBI" id="CHEBI:29105"/>
        <label>2</label>
    </ligand>
</feature>
<dbReference type="Gene3D" id="3.40.630.10">
    <property type="entry name" value="Zn peptidases"/>
    <property type="match status" value="1"/>
</dbReference>
<dbReference type="PIRSF" id="PIRSF001235">
    <property type="entry name" value="Amidase_carbamoylase"/>
    <property type="match status" value="1"/>
</dbReference>
<dbReference type="SUPFAM" id="SSF55031">
    <property type="entry name" value="Bacterial exopeptidase dimerisation domain"/>
    <property type="match status" value="1"/>
</dbReference>
<evidence type="ECO:0000313" key="4">
    <source>
        <dbReference type="EMBL" id="ABK73215.1"/>
    </source>
</evidence>
<dbReference type="Gene3D" id="3.30.70.360">
    <property type="match status" value="1"/>
</dbReference>
<reference evidence="4 5" key="1">
    <citation type="submission" date="2006-10" db="EMBL/GenBank/DDBJ databases">
        <authorList>
            <person name="Fleischmann R.D."/>
            <person name="Dodson R.J."/>
            <person name="Haft D.H."/>
            <person name="Merkel J.S."/>
            <person name="Nelson W.C."/>
            <person name="Fraser C.M."/>
        </authorList>
    </citation>
    <scope>NUCLEOTIDE SEQUENCE [LARGE SCALE GENOMIC DNA]</scope>
    <source>
        <strain evidence="5">ATCC 700084 / mc(2)155</strain>
    </source>
</reference>
<dbReference type="OrthoDB" id="9808195at2"/>
<dbReference type="PANTHER" id="PTHR32494:SF5">
    <property type="entry name" value="ALLANTOATE AMIDOHYDROLASE"/>
    <property type="match status" value="1"/>
</dbReference>
<evidence type="ECO:0000313" key="5">
    <source>
        <dbReference type="Proteomes" id="UP000000757"/>
    </source>
</evidence>
<dbReference type="GO" id="GO:0016813">
    <property type="term" value="F:hydrolase activity, acting on carbon-nitrogen (but not peptide) bonds, in linear amidines"/>
    <property type="evidence" value="ECO:0007669"/>
    <property type="project" value="InterPro"/>
</dbReference>
<feature type="binding site" evidence="3">
    <location>
        <position position="139"/>
    </location>
    <ligand>
        <name>Zn(2+)</name>
        <dbReference type="ChEBI" id="CHEBI:29105"/>
        <label>2</label>
    </ligand>
</feature>
<feature type="binding site" evidence="3">
    <location>
        <position position="209"/>
    </location>
    <ligand>
        <name>Zn(2+)</name>
        <dbReference type="ChEBI" id="CHEBI:29105"/>
        <label>1</label>
    </ligand>
</feature>
<dbReference type="KEGG" id="msm:MSMEG_4014"/>
<dbReference type="PATRIC" id="fig|246196.19.peg.3953"/>
<feature type="binding site" evidence="3">
    <location>
        <position position="89"/>
    </location>
    <ligand>
        <name>Zn(2+)</name>
        <dbReference type="ChEBI" id="CHEBI:29105"/>
        <label>1</label>
    </ligand>
</feature>
<name>A0QZG2_MYCS2</name>
<dbReference type="Proteomes" id="UP000000757">
    <property type="component" value="Chromosome"/>
</dbReference>
<dbReference type="InterPro" id="IPR036264">
    <property type="entry name" value="Bact_exopeptidase_dim_dom"/>
</dbReference>
<dbReference type="KEGG" id="msb:LJ00_19940"/>
<dbReference type="STRING" id="246196.MSMEG_4014"/>
<sequence length="431" mass="46254">MTADTVRVPPNPVSDNAFLADFAAMSTFGATPAGGVERQAGTTADGENRRWLAAWLAERGFEVRYDRIGNMFGLYELVPGAPYVLAGSHLDSQPRGGRYDGAYGVLAAAHAATRLLDHFRANPGAARYNIAVVNWFNEEGSRFKPSMQGSGVFTGKLALQEALDTTDVDGVSVAEALGALDMLGERDVFTVGDHHTAGGVQVASYAEIHIEQGRELDKAGVPIGIVPSTWGANKYEISVVGAQSHTGATAIADRQDALLGAAKVVVALRELADSYGEDLHTSCGQLTVYPNSPVVVAREVHMHLDLRSPSDQLLDEADARLNRTLAEIEVAADVHIERRFAHTWKGHTYTPEGVTLAEAAIEALELNSMHVRTRAGHDSTNMKDVVPTVMLFIPSVDGVSHAENEFTHDKDLTTGVDVLTETMARMVEGDL</sequence>
<dbReference type="InterPro" id="IPR010158">
    <property type="entry name" value="Amidase_Cbmase"/>
</dbReference>
<gene>
    <name evidence="4" type="ordered locus">MSMEG_4014</name>
</gene>
<keyword evidence="5" id="KW-1185">Reference proteome</keyword>
<dbReference type="eggNOG" id="COG0624">
    <property type="taxonomic scope" value="Bacteria"/>
</dbReference>
<keyword evidence="3" id="KW-0862">Zinc</keyword>
<protein>
    <submittedName>
        <fullName evidence="4">N-carbamoyl-L-amino acid amidohydrolase</fullName>
    </submittedName>
</protein>
<dbReference type="PaxDb" id="246196-MSMEI_3921"/>
<evidence type="ECO:0000256" key="1">
    <source>
        <dbReference type="ARBA" id="ARBA00006153"/>
    </source>
</evidence>
<dbReference type="Pfam" id="PF01546">
    <property type="entry name" value="Peptidase_M20"/>
    <property type="match status" value="1"/>
</dbReference>
<comment type="cofactor">
    <cofactor evidence="3">
        <name>Zn(2+)</name>
        <dbReference type="ChEBI" id="CHEBI:29105"/>
    </cofactor>
    <text evidence="3">Binds 2 Zn(2+) ions per subunit.</text>
</comment>
<dbReference type="PANTHER" id="PTHR32494">
    <property type="entry name" value="ALLANTOATE DEIMINASE-RELATED"/>
    <property type="match status" value="1"/>
</dbReference>
<dbReference type="GO" id="GO:0046872">
    <property type="term" value="F:metal ion binding"/>
    <property type="evidence" value="ECO:0007669"/>
    <property type="project" value="UniProtKB-KW"/>
</dbReference>
<comment type="similarity">
    <text evidence="1">Belongs to the peptidase M20 family.</text>
</comment>